<feature type="domain" description="HTH marR-type" evidence="4">
    <location>
        <begin position="5"/>
        <end position="138"/>
    </location>
</feature>
<accession>A0ABU5DK13</accession>
<dbReference type="PROSITE" id="PS50995">
    <property type="entry name" value="HTH_MARR_2"/>
    <property type="match status" value="1"/>
</dbReference>
<dbReference type="PANTHER" id="PTHR33164">
    <property type="entry name" value="TRANSCRIPTIONAL REGULATOR, MARR FAMILY"/>
    <property type="match status" value="1"/>
</dbReference>
<name>A0ABU5DK13_9BURK</name>
<keyword evidence="2" id="KW-0238">DNA-binding</keyword>
<dbReference type="EMBL" id="JAXCLA010000005">
    <property type="protein sequence ID" value="MDY0746116.1"/>
    <property type="molecule type" value="Genomic_DNA"/>
</dbReference>
<evidence type="ECO:0000256" key="2">
    <source>
        <dbReference type="ARBA" id="ARBA00023125"/>
    </source>
</evidence>
<evidence type="ECO:0000313" key="5">
    <source>
        <dbReference type="EMBL" id="MDY0746116.1"/>
    </source>
</evidence>
<gene>
    <name evidence="5" type="ORF">SNE35_16480</name>
</gene>
<evidence type="ECO:0000256" key="3">
    <source>
        <dbReference type="ARBA" id="ARBA00023163"/>
    </source>
</evidence>
<dbReference type="InterPro" id="IPR036388">
    <property type="entry name" value="WH-like_DNA-bd_sf"/>
</dbReference>
<evidence type="ECO:0000256" key="1">
    <source>
        <dbReference type="ARBA" id="ARBA00023015"/>
    </source>
</evidence>
<proteinExistence type="predicted"/>
<dbReference type="Proteomes" id="UP001285263">
    <property type="component" value="Unassembled WGS sequence"/>
</dbReference>
<evidence type="ECO:0000259" key="4">
    <source>
        <dbReference type="PROSITE" id="PS50995"/>
    </source>
</evidence>
<dbReference type="InterPro" id="IPR039422">
    <property type="entry name" value="MarR/SlyA-like"/>
</dbReference>
<dbReference type="InterPro" id="IPR036390">
    <property type="entry name" value="WH_DNA-bd_sf"/>
</dbReference>
<keyword evidence="3" id="KW-0804">Transcription</keyword>
<reference evidence="5 6" key="1">
    <citation type="submission" date="2023-11" db="EMBL/GenBank/DDBJ databases">
        <title>Paucibacter sp. nov., isolated from fresh soil in Korea.</title>
        <authorList>
            <person name="Le N.T.T."/>
        </authorList>
    </citation>
    <scope>NUCLEOTIDE SEQUENCE [LARGE SCALE GENOMIC DNA]</scope>
    <source>
        <strain evidence="5 6">R3-3</strain>
    </source>
</reference>
<dbReference type="InterPro" id="IPR000835">
    <property type="entry name" value="HTH_MarR-typ"/>
</dbReference>
<dbReference type="SMART" id="SM00347">
    <property type="entry name" value="HTH_MARR"/>
    <property type="match status" value="1"/>
</dbReference>
<dbReference type="RefSeq" id="WP_320424016.1">
    <property type="nucleotide sequence ID" value="NZ_JAXCLA010000005.1"/>
</dbReference>
<comment type="caution">
    <text evidence="5">The sequence shown here is derived from an EMBL/GenBank/DDBJ whole genome shotgun (WGS) entry which is preliminary data.</text>
</comment>
<keyword evidence="1" id="KW-0805">Transcription regulation</keyword>
<evidence type="ECO:0000313" key="6">
    <source>
        <dbReference type="Proteomes" id="UP001285263"/>
    </source>
</evidence>
<dbReference type="Gene3D" id="1.10.10.10">
    <property type="entry name" value="Winged helix-like DNA-binding domain superfamily/Winged helix DNA-binding domain"/>
    <property type="match status" value="1"/>
</dbReference>
<protein>
    <submittedName>
        <fullName evidence="5">MarR family transcriptional regulator</fullName>
    </submittedName>
</protein>
<dbReference type="PRINTS" id="PR00598">
    <property type="entry name" value="HTHMARR"/>
</dbReference>
<sequence>MSALEERFSAALHNTARAWRLLIDRRLKGLGMSQAAWMTVTFVAKAKTPLSQSELAQKVGVEGATMVAMLDRLAAAGLIERVPSETDRRVKRVTLTPAGTELYAQVRVEANAVRRQLLAGIDPNALLAAAELLEQLQQAMDDAAP</sequence>
<keyword evidence="6" id="KW-1185">Reference proteome</keyword>
<organism evidence="5 6">
    <name type="scientific">Roseateles agri</name>
    <dbReference type="NCBI Taxonomy" id="3098619"/>
    <lineage>
        <taxon>Bacteria</taxon>
        <taxon>Pseudomonadati</taxon>
        <taxon>Pseudomonadota</taxon>
        <taxon>Betaproteobacteria</taxon>
        <taxon>Burkholderiales</taxon>
        <taxon>Sphaerotilaceae</taxon>
        <taxon>Roseateles</taxon>
    </lineage>
</organism>
<dbReference type="PANTHER" id="PTHR33164:SF64">
    <property type="entry name" value="TRANSCRIPTIONAL REGULATOR SLYA"/>
    <property type="match status" value="1"/>
</dbReference>
<dbReference type="Pfam" id="PF12802">
    <property type="entry name" value="MarR_2"/>
    <property type="match status" value="1"/>
</dbReference>
<dbReference type="SUPFAM" id="SSF46785">
    <property type="entry name" value="Winged helix' DNA-binding domain"/>
    <property type="match status" value="1"/>
</dbReference>